<dbReference type="Gene3D" id="1.20.120.1960">
    <property type="entry name" value="QSOX sulfhydryl oxidase domain"/>
    <property type="match status" value="1"/>
</dbReference>
<feature type="signal peptide" evidence="11">
    <location>
        <begin position="1"/>
        <end position="39"/>
    </location>
</feature>
<dbReference type="EMBL" id="JAKKPZ010000007">
    <property type="protein sequence ID" value="KAI1718933.1"/>
    <property type="molecule type" value="Genomic_DNA"/>
</dbReference>
<dbReference type="Pfam" id="PF00085">
    <property type="entry name" value="Thioredoxin"/>
    <property type="match status" value="1"/>
</dbReference>
<evidence type="ECO:0000256" key="1">
    <source>
        <dbReference type="ARBA" id="ARBA00001974"/>
    </source>
</evidence>
<keyword evidence="4 11" id="KW-0732">Signal</keyword>
<dbReference type="AlphaFoldDB" id="A0AAD4R999"/>
<dbReference type="EC" id="1.8.3.2" evidence="10"/>
<dbReference type="PROSITE" id="PS51352">
    <property type="entry name" value="THIOREDOXIN_2"/>
    <property type="match status" value="1"/>
</dbReference>
<evidence type="ECO:0000313" key="15">
    <source>
        <dbReference type="Proteomes" id="UP001201812"/>
    </source>
</evidence>
<feature type="domain" description="ERV/ALR sulfhydryl oxidase" evidence="12">
    <location>
        <begin position="407"/>
        <end position="514"/>
    </location>
</feature>
<evidence type="ECO:0000256" key="2">
    <source>
        <dbReference type="ARBA" id="ARBA00006041"/>
    </source>
</evidence>
<keyword evidence="10" id="KW-0812">Transmembrane</keyword>
<dbReference type="SUPFAM" id="SSF69000">
    <property type="entry name" value="FAD-dependent thiol oxidase"/>
    <property type="match status" value="1"/>
</dbReference>
<evidence type="ECO:0000256" key="10">
    <source>
        <dbReference type="RuleBase" id="RU371123"/>
    </source>
</evidence>
<dbReference type="PANTHER" id="PTHR22897:SF26">
    <property type="entry name" value="SULFHYDRYL OXIDASE"/>
    <property type="match status" value="1"/>
</dbReference>
<dbReference type="Gene3D" id="3.40.30.10">
    <property type="entry name" value="Glutaredoxin"/>
    <property type="match status" value="1"/>
</dbReference>
<dbReference type="GO" id="GO:0006457">
    <property type="term" value="P:protein folding"/>
    <property type="evidence" value="ECO:0007669"/>
    <property type="project" value="TreeGrafter"/>
</dbReference>
<feature type="chain" id="PRO_5041967802" description="Sulfhydryl oxidase" evidence="11">
    <location>
        <begin position="40"/>
        <end position="683"/>
    </location>
</feature>
<evidence type="ECO:0000256" key="4">
    <source>
        <dbReference type="ARBA" id="ARBA00022729"/>
    </source>
</evidence>
<evidence type="ECO:0000256" key="11">
    <source>
        <dbReference type="SAM" id="SignalP"/>
    </source>
</evidence>
<accession>A0AAD4R999</accession>
<keyword evidence="10" id="KW-0472">Membrane</keyword>
<protein>
    <recommendedName>
        <fullName evidence="10">Sulfhydryl oxidase</fullName>
        <ecNumber evidence="10">1.8.3.2</ecNumber>
    </recommendedName>
</protein>
<keyword evidence="7" id="KW-1015">Disulfide bond</keyword>
<dbReference type="GO" id="GO:0016971">
    <property type="term" value="F:flavin-dependent sulfhydryl oxidase activity"/>
    <property type="evidence" value="ECO:0007669"/>
    <property type="project" value="InterPro"/>
</dbReference>
<dbReference type="CDD" id="cd02992">
    <property type="entry name" value="PDI_a_QSOX"/>
    <property type="match status" value="1"/>
</dbReference>
<name>A0AAD4R999_9BILA</name>
<dbReference type="SUPFAM" id="SSF52833">
    <property type="entry name" value="Thioredoxin-like"/>
    <property type="match status" value="1"/>
</dbReference>
<evidence type="ECO:0000256" key="3">
    <source>
        <dbReference type="ARBA" id="ARBA00022630"/>
    </source>
</evidence>
<evidence type="ECO:0000256" key="7">
    <source>
        <dbReference type="ARBA" id="ARBA00023157"/>
    </source>
</evidence>
<comment type="cofactor">
    <cofactor evidence="1 10">
        <name>FAD</name>
        <dbReference type="ChEBI" id="CHEBI:57692"/>
    </cofactor>
</comment>
<evidence type="ECO:0000259" key="12">
    <source>
        <dbReference type="PROSITE" id="PS51324"/>
    </source>
</evidence>
<dbReference type="PANTHER" id="PTHR22897">
    <property type="entry name" value="QUIESCIN Q6-RELATED SULFHYDRYL OXIDASE"/>
    <property type="match status" value="1"/>
</dbReference>
<gene>
    <name evidence="14" type="ORF">DdX_06047</name>
</gene>
<organism evidence="14 15">
    <name type="scientific">Ditylenchus destructor</name>
    <dbReference type="NCBI Taxonomy" id="166010"/>
    <lineage>
        <taxon>Eukaryota</taxon>
        <taxon>Metazoa</taxon>
        <taxon>Ecdysozoa</taxon>
        <taxon>Nematoda</taxon>
        <taxon>Chromadorea</taxon>
        <taxon>Rhabditida</taxon>
        <taxon>Tylenchina</taxon>
        <taxon>Tylenchomorpha</taxon>
        <taxon>Sphaerularioidea</taxon>
        <taxon>Anguinidae</taxon>
        <taxon>Anguininae</taxon>
        <taxon>Ditylenchus</taxon>
    </lineage>
</organism>
<reference evidence="14" key="1">
    <citation type="submission" date="2022-01" db="EMBL/GenBank/DDBJ databases">
        <title>Genome Sequence Resource for Two Populations of Ditylenchus destructor, the Migratory Endoparasitic Phytonematode.</title>
        <authorList>
            <person name="Zhang H."/>
            <person name="Lin R."/>
            <person name="Xie B."/>
        </authorList>
    </citation>
    <scope>NUCLEOTIDE SEQUENCE</scope>
    <source>
        <strain evidence="14">BazhouSP</strain>
    </source>
</reference>
<dbReference type="GO" id="GO:0000139">
    <property type="term" value="C:Golgi membrane"/>
    <property type="evidence" value="ECO:0007669"/>
    <property type="project" value="TreeGrafter"/>
</dbReference>
<keyword evidence="3 10" id="KW-0285">Flavoprotein</keyword>
<keyword evidence="15" id="KW-1185">Reference proteome</keyword>
<proteinExistence type="inferred from homology"/>
<dbReference type="GO" id="GO:0003756">
    <property type="term" value="F:protein disulfide isomerase activity"/>
    <property type="evidence" value="ECO:0007669"/>
    <property type="project" value="TreeGrafter"/>
</dbReference>
<dbReference type="GO" id="GO:0005615">
    <property type="term" value="C:extracellular space"/>
    <property type="evidence" value="ECO:0007669"/>
    <property type="project" value="TreeGrafter"/>
</dbReference>
<keyword evidence="10" id="KW-1133">Transmembrane helix</keyword>
<comment type="caution">
    <text evidence="14">The sequence shown here is derived from an EMBL/GenBank/DDBJ whole genome shotgun (WGS) entry which is preliminary data.</text>
</comment>
<dbReference type="InterPro" id="IPR017905">
    <property type="entry name" value="ERV/ALR_sulphydryl_oxidase"/>
</dbReference>
<keyword evidence="6 10" id="KW-0560">Oxidoreductase</keyword>
<comment type="catalytic activity">
    <reaction evidence="9 10">
        <text>2 R'C(R)SH + O2 = R'C(R)S-S(R)CR' + H2O2</text>
        <dbReference type="Rhea" id="RHEA:17357"/>
        <dbReference type="ChEBI" id="CHEBI:15379"/>
        <dbReference type="ChEBI" id="CHEBI:16240"/>
        <dbReference type="ChEBI" id="CHEBI:16520"/>
        <dbReference type="ChEBI" id="CHEBI:17412"/>
        <dbReference type="EC" id="1.8.3.2"/>
    </reaction>
</comment>
<feature type="transmembrane region" description="Helical" evidence="10">
    <location>
        <begin position="628"/>
        <end position="646"/>
    </location>
</feature>
<dbReference type="PROSITE" id="PS51324">
    <property type="entry name" value="ERV_ALR"/>
    <property type="match status" value="1"/>
</dbReference>
<evidence type="ECO:0000256" key="5">
    <source>
        <dbReference type="ARBA" id="ARBA00022827"/>
    </source>
</evidence>
<dbReference type="InterPro" id="IPR039798">
    <property type="entry name" value="Sulfhydryl_oxidase"/>
</dbReference>
<dbReference type="InterPro" id="IPR042568">
    <property type="entry name" value="QSOX_FAD-bd_sf"/>
</dbReference>
<evidence type="ECO:0000313" key="14">
    <source>
        <dbReference type="EMBL" id="KAI1718933.1"/>
    </source>
</evidence>
<keyword evidence="8" id="KW-0325">Glycoprotein</keyword>
<dbReference type="Gene3D" id="1.20.120.310">
    <property type="entry name" value="ERV/ALR sulfhydryl oxidase domain"/>
    <property type="match status" value="1"/>
</dbReference>
<dbReference type="Pfam" id="PF04777">
    <property type="entry name" value="Evr1_Alr"/>
    <property type="match status" value="1"/>
</dbReference>
<sequence>MGAYKLFRLSNQYFSRTRKYRFMLINLLFLLLTFSFADANEKSLYNEGDNVLELDVNTFNSTIYNKPTAFLVEFYSSWCGHCIDYAPHFVKFATLVKHWKSIVVVGVVNCADEMNAPVCREHEIDAFPTLRYFKVNSKDKKDSVKFAGEKKDMALLSSTVAGYAKEDFDEKHPMTWPRLQLAPDRSSLSELWAGTNPNAVFLCVVVENLPTNYGYSMMINYANEIRAKIVVVLPTHPIAAQFGGVQVPALHIFKRQNPELPVYSSNTAITWIDMKEELDSLLAKEPLRETQSHDLNGSNKAQDWNQFEVQYLDLTTAMRYMLTQEIPRKSSISGKELSALRDWIHLLRKYAPGSDPIRRLLYRLDEWLRSQTQDIPADTWLNKLEEFQGQLGQPIPANTSYMACRGSKPYLRGYTCGLWTFMHAVTVQAYKAEKENTNFNPVNDVLEPIHQFIVQFLSCEICAKNFDKMTINNDLSHANKPEDTVLWLWRAHNNVNKRLSGEASDDPKFPKQQFPPSSVCAECSSSGVFDEQRTLQFLVSYYSDIKTDGVMPSPAYQMKEFEHGKLVKVANEHLNPKFRVKAGQVDKLEEAEARIQNEEGGPKRQWKPIDGDSYGNPMLDSSSADRKTFYFIWLLVVGLLLAFVYFKYRQNRSKFWKTFYYHDYKLLPWGRSHSPNYSRKYSA</sequence>
<evidence type="ECO:0000256" key="9">
    <source>
        <dbReference type="ARBA" id="ARBA00048864"/>
    </source>
</evidence>
<dbReference type="InterPro" id="IPR013766">
    <property type="entry name" value="Thioredoxin_domain"/>
</dbReference>
<dbReference type="InterPro" id="IPR036249">
    <property type="entry name" value="Thioredoxin-like_sf"/>
</dbReference>
<dbReference type="InterPro" id="IPR036774">
    <property type="entry name" value="ERV/ALR_sulphydryl_oxid_sf"/>
</dbReference>
<dbReference type="InterPro" id="IPR040986">
    <property type="entry name" value="QSOX_FAD-bd_dom"/>
</dbReference>
<keyword evidence="5 10" id="KW-0274">FAD</keyword>
<feature type="domain" description="Thioredoxin" evidence="13">
    <location>
        <begin position="30"/>
        <end position="165"/>
    </location>
</feature>
<evidence type="ECO:0000259" key="13">
    <source>
        <dbReference type="PROSITE" id="PS51352"/>
    </source>
</evidence>
<evidence type="ECO:0000256" key="8">
    <source>
        <dbReference type="ARBA" id="ARBA00023180"/>
    </source>
</evidence>
<evidence type="ECO:0000256" key="6">
    <source>
        <dbReference type="ARBA" id="ARBA00023002"/>
    </source>
</evidence>
<dbReference type="Pfam" id="PF18371">
    <property type="entry name" value="FAD_SOX"/>
    <property type="match status" value="1"/>
</dbReference>
<dbReference type="Proteomes" id="UP001201812">
    <property type="component" value="Unassembled WGS sequence"/>
</dbReference>
<comment type="similarity">
    <text evidence="2">Belongs to the quiescin-sulfhydryl oxidase (QSOX) family.</text>
</comment>